<evidence type="ECO:0000313" key="2">
    <source>
        <dbReference type="EMBL" id="MEA5360234.1"/>
    </source>
</evidence>
<dbReference type="InterPro" id="IPR024344">
    <property type="entry name" value="MDMPI_metal-binding"/>
</dbReference>
<evidence type="ECO:0000313" key="3">
    <source>
        <dbReference type="Proteomes" id="UP001304298"/>
    </source>
</evidence>
<dbReference type="SUPFAM" id="SSF109854">
    <property type="entry name" value="DinB/YfiT-like putative metalloenzymes"/>
    <property type="match status" value="1"/>
</dbReference>
<keyword evidence="2" id="KW-0413">Isomerase</keyword>
<dbReference type="EMBL" id="JAYFSI010000002">
    <property type="protein sequence ID" value="MEA5360234.1"/>
    <property type="molecule type" value="Genomic_DNA"/>
</dbReference>
<protein>
    <submittedName>
        <fullName evidence="2">Maleylpyruvate isomerase family mycothiol-dependent enzyme</fullName>
    </submittedName>
</protein>
<reference evidence="2 3" key="1">
    <citation type="submission" date="2023-12" db="EMBL/GenBank/DDBJ databases">
        <title>Amycolatopsis sp. V23-08.</title>
        <authorList>
            <person name="Somphong A."/>
        </authorList>
    </citation>
    <scope>NUCLEOTIDE SEQUENCE [LARGE SCALE GENOMIC DNA]</scope>
    <source>
        <strain evidence="2 3">V23-08</strain>
    </source>
</reference>
<dbReference type="RefSeq" id="WP_323326191.1">
    <property type="nucleotide sequence ID" value="NZ_JAYFSI010000002.1"/>
</dbReference>
<proteinExistence type="predicted"/>
<dbReference type="GO" id="GO:0016853">
    <property type="term" value="F:isomerase activity"/>
    <property type="evidence" value="ECO:0007669"/>
    <property type="project" value="UniProtKB-KW"/>
</dbReference>
<comment type="caution">
    <text evidence="2">The sequence shown here is derived from an EMBL/GenBank/DDBJ whole genome shotgun (WGS) entry which is preliminary data.</text>
</comment>
<dbReference type="InterPro" id="IPR034660">
    <property type="entry name" value="DinB/YfiT-like"/>
</dbReference>
<keyword evidence="3" id="KW-1185">Reference proteome</keyword>
<evidence type="ECO:0000259" key="1">
    <source>
        <dbReference type="Pfam" id="PF11716"/>
    </source>
</evidence>
<accession>A0ABU5R3F6</accession>
<dbReference type="NCBIfam" id="TIGR03083">
    <property type="entry name" value="maleylpyruvate isomerase family mycothiol-dependent enzyme"/>
    <property type="match status" value="1"/>
</dbReference>
<gene>
    <name evidence="2" type="ORF">VA596_11865</name>
</gene>
<name>A0ABU5R3F6_9PSEU</name>
<dbReference type="Pfam" id="PF11716">
    <property type="entry name" value="MDMPI_N"/>
    <property type="match status" value="1"/>
</dbReference>
<feature type="domain" description="Mycothiol-dependent maleylpyruvate isomerase metal-binding" evidence="1">
    <location>
        <begin position="11"/>
        <end position="99"/>
    </location>
</feature>
<dbReference type="Proteomes" id="UP001304298">
    <property type="component" value="Unassembled WGS sequence"/>
</dbReference>
<sequence>MPDASAWPEIHRERAALADDLAGVPEAAWSTPSLCRGWTVHEVLGHVVATAKLTPVTFLGRLAGSGFRFGAMAAKNVARETADGPEATLAQLRACANATTGPPGPADSWLGEIVVHGTDIRRPLGLERAFPTATLVEVAEFYRRSNLLIGAKKRIAGLTLRASDTDWSTGSGPEVRGPLLALILAMTGRGAVLEELAGPGVDELSARCGVHV</sequence>
<dbReference type="InterPro" id="IPR017517">
    <property type="entry name" value="Maleyloyr_isom"/>
</dbReference>
<dbReference type="Gene3D" id="1.20.120.450">
    <property type="entry name" value="dinb family like domain"/>
    <property type="match status" value="1"/>
</dbReference>
<organism evidence="2 3">
    <name type="scientific">Amycolatopsis heterodermiae</name>
    <dbReference type="NCBI Taxonomy" id="3110235"/>
    <lineage>
        <taxon>Bacteria</taxon>
        <taxon>Bacillati</taxon>
        <taxon>Actinomycetota</taxon>
        <taxon>Actinomycetes</taxon>
        <taxon>Pseudonocardiales</taxon>
        <taxon>Pseudonocardiaceae</taxon>
        <taxon>Amycolatopsis</taxon>
    </lineage>
</organism>